<keyword evidence="5" id="KW-1185">Reference proteome</keyword>
<evidence type="ECO:0000259" key="3">
    <source>
        <dbReference type="Pfam" id="PF01156"/>
    </source>
</evidence>
<accession>A0A084U500</accession>
<dbReference type="PANTHER" id="PTHR12304">
    <property type="entry name" value="INOSINE-URIDINE PREFERRING NUCLEOSIDE HYDROLASE"/>
    <property type="match status" value="1"/>
</dbReference>
<name>A0A084U500_9HYPH</name>
<keyword evidence="1 4" id="KW-0378">Hydrolase</keyword>
<dbReference type="STRING" id="472175.EL18_03246"/>
<evidence type="ECO:0000313" key="5">
    <source>
        <dbReference type="Proteomes" id="UP000053675"/>
    </source>
</evidence>
<dbReference type="Pfam" id="PF01156">
    <property type="entry name" value="IU_nuc_hydro"/>
    <property type="match status" value="1"/>
</dbReference>
<dbReference type="Proteomes" id="UP000053675">
    <property type="component" value="Unassembled WGS sequence"/>
</dbReference>
<dbReference type="GO" id="GO:0008477">
    <property type="term" value="F:purine nucleosidase activity"/>
    <property type="evidence" value="ECO:0007669"/>
    <property type="project" value="TreeGrafter"/>
</dbReference>
<dbReference type="SUPFAM" id="SSF53590">
    <property type="entry name" value="Nucleoside hydrolase"/>
    <property type="match status" value="1"/>
</dbReference>
<dbReference type="Gene3D" id="3.90.245.10">
    <property type="entry name" value="Ribonucleoside hydrolase-like"/>
    <property type="match status" value="1"/>
</dbReference>
<dbReference type="OrthoDB" id="9797882at2"/>
<evidence type="ECO:0000313" key="4">
    <source>
        <dbReference type="EMBL" id="KFB08036.1"/>
    </source>
</evidence>
<proteinExistence type="predicted"/>
<dbReference type="InterPro" id="IPR036452">
    <property type="entry name" value="Ribo_hydro-like"/>
</dbReference>
<dbReference type="RefSeq" id="WP_036486589.1">
    <property type="nucleotide sequence ID" value="NZ_JMQM01000003.1"/>
</dbReference>
<gene>
    <name evidence="4" type="ORF">EL18_03246</name>
</gene>
<evidence type="ECO:0000256" key="2">
    <source>
        <dbReference type="ARBA" id="ARBA00023295"/>
    </source>
</evidence>
<dbReference type="InterPro" id="IPR023186">
    <property type="entry name" value="IUNH"/>
</dbReference>
<feature type="domain" description="Inosine/uridine-preferring nucleoside hydrolase" evidence="3">
    <location>
        <begin position="2"/>
        <end position="291"/>
    </location>
</feature>
<reference evidence="4 5" key="1">
    <citation type="submission" date="2014-05" db="EMBL/GenBank/DDBJ databases">
        <title>Draft Genome Sequence of Nitratireductor basaltis Strain UMTGB225, A Marine Bacterium Isolated from Green Barrel Tunicate.</title>
        <authorList>
            <person name="Gan H.Y."/>
        </authorList>
    </citation>
    <scope>NUCLEOTIDE SEQUENCE [LARGE SCALE GENOMIC DNA]</scope>
    <source>
        <strain evidence="4 5">UMTGB225</strain>
    </source>
</reference>
<dbReference type="InterPro" id="IPR001910">
    <property type="entry name" value="Inosine/uridine_hydrolase_dom"/>
</dbReference>
<protein>
    <submittedName>
        <fullName evidence="4">Inosine-uridine preferring nucleoside hydrolase protein</fullName>
    </submittedName>
</protein>
<comment type="caution">
    <text evidence="4">The sequence shown here is derived from an EMBL/GenBank/DDBJ whole genome shotgun (WGS) entry which is preliminary data.</text>
</comment>
<dbReference type="GO" id="GO:0006152">
    <property type="term" value="P:purine nucleoside catabolic process"/>
    <property type="evidence" value="ECO:0007669"/>
    <property type="project" value="TreeGrafter"/>
</dbReference>
<dbReference type="eggNOG" id="COG1957">
    <property type="taxonomic scope" value="Bacteria"/>
</dbReference>
<dbReference type="AlphaFoldDB" id="A0A084U500"/>
<dbReference type="PATRIC" id="fig|472175.3.peg.3243"/>
<evidence type="ECO:0000256" key="1">
    <source>
        <dbReference type="ARBA" id="ARBA00022801"/>
    </source>
</evidence>
<sequence length="305" mass="32886">MVWIDTDMGFDDIQAILMVDHSRFDIAGVSLVFGNAPMAQVRRNASRAKAFFGWNFPIFAGAHQSVLGKVETPIHVLGPQGMPTRGRILPEAPELEMTPALAALAEWLEGLEEPGRILALGPLTNIAILALARPDLRYKIGAITWMGGGATRGNHTPSAEFNAFADPEALAIVLANDLPLRVADLDLCRQVQITPQDVEDLAAANTERSKLLADLLGGFLDIAISRGRPSMSLYDPTAAAAFIAPNAFQFKPAFVSVELASEKSRGRTIVDQREGVEANVSWGMRADAERVRALALEAIAEACFE</sequence>
<dbReference type="EMBL" id="JMQM01000003">
    <property type="protein sequence ID" value="KFB08036.1"/>
    <property type="molecule type" value="Genomic_DNA"/>
</dbReference>
<dbReference type="PANTHER" id="PTHR12304:SF4">
    <property type="entry name" value="URIDINE NUCLEOSIDASE"/>
    <property type="match status" value="1"/>
</dbReference>
<organism evidence="4 5">
    <name type="scientific">Nitratireductor basaltis</name>
    <dbReference type="NCBI Taxonomy" id="472175"/>
    <lineage>
        <taxon>Bacteria</taxon>
        <taxon>Pseudomonadati</taxon>
        <taxon>Pseudomonadota</taxon>
        <taxon>Alphaproteobacteria</taxon>
        <taxon>Hyphomicrobiales</taxon>
        <taxon>Phyllobacteriaceae</taxon>
        <taxon>Nitratireductor</taxon>
    </lineage>
</organism>
<keyword evidence="2" id="KW-0326">Glycosidase</keyword>
<dbReference type="GO" id="GO:0005829">
    <property type="term" value="C:cytosol"/>
    <property type="evidence" value="ECO:0007669"/>
    <property type="project" value="TreeGrafter"/>
</dbReference>